<protein>
    <submittedName>
        <fullName evidence="1">Uncharacterized protein</fullName>
    </submittedName>
</protein>
<sequence>MLRDVRDFNRFSGLIRHAGIHDVTIVRPYENKSIPGIKSDEYVRFISYNVDDSEDLSITINFTKRKIVILNSYYVEVAKTDFDPSLDDLLWALANDIKDEIDRESPINLLKNFVNSLN</sequence>
<evidence type="ECO:0000313" key="1">
    <source>
        <dbReference type="EMBL" id="CAI3971146.1"/>
    </source>
</evidence>
<reference evidence="1" key="1">
    <citation type="submission" date="2022-10" db="EMBL/GenBank/DDBJ databases">
        <authorList>
            <person name="Meaden S."/>
        </authorList>
    </citation>
    <scope>NUCLEOTIDE SEQUENCE</scope>
</reference>
<accession>A0A9N6ZHN3</accession>
<dbReference type="EMBL" id="OX359470">
    <property type="protein sequence ID" value="CAI3971146.1"/>
    <property type="molecule type" value="Genomic_DNA"/>
</dbReference>
<gene>
    <name evidence="1" type="ORF">ORM20_00097</name>
</gene>
<organism evidence="1">
    <name type="scientific">Ochrobactrum phage ORM_20</name>
    <dbReference type="NCBI Taxonomy" id="2985243"/>
    <lineage>
        <taxon>Viruses</taxon>
    </lineage>
</organism>
<name>A0A9N6ZHN3_9VIRU</name>
<proteinExistence type="predicted"/>